<name>A0A8D9PE02_9VIRU</name>
<organism evidence="1">
    <name type="scientific">Corticoviridae sp</name>
    <dbReference type="NCBI Taxonomy" id="2832474"/>
    <lineage>
        <taxon>Viruses</taxon>
        <taxon>Varidnaviria</taxon>
        <taxon>Abadenavirae</taxon>
        <taxon>Produgelaviricota</taxon>
        <taxon>Belvinaviricetes</taxon>
        <taxon>Vinavirales</taxon>
        <taxon>Corticoviridae</taxon>
    </lineage>
</organism>
<accession>A0A8D9PE02</accession>
<protein>
    <submittedName>
        <fullName evidence="1">Uncharacterized protein</fullName>
    </submittedName>
</protein>
<sequence>MCYDYEQPKGGIIQPVATKCRSRQLFDAAESLIDESRKLANANSFDAVNHGLIKVRHAVAVFDRLNRGI</sequence>
<proteinExistence type="predicted"/>
<dbReference type="EMBL" id="BK032494">
    <property type="protein sequence ID" value="DAD55518.1"/>
    <property type="molecule type" value="Genomic_DNA"/>
</dbReference>
<reference evidence="1" key="1">
    <citation type="journal article" date="2021" name="Proc. Natl. Acad. Sci. U.S.A.">
        <title>A Catalog of Tens of Thousands of Viruses from Human Metagenomes Reveals Hidden Associations with Chronic Diseases.</title>
        <authorList>
            <person name="Tisza M.J."/>
            <person name="Buck C.B."/>
        </authorList>
    </citation>
    <scope>NUCLEOTIDE SEQUENCE</scope>
    <source>
        <strain evidence="1">Ct6nR3</strain>
    </source>
</reference>
<evidence type="ECO:0000313" key="1">
    <source>
        <dbReference type="EMBL" id="DAD55518.1"/>
    </source>
</evidence>